<dbReference type="PANTHER" id="PTHR42911:SF1">
    <property type="entry name" value="MODULATOR OF FTSH PROTEASE HFLC"/>
    <property type="match status" value="1"/>
</dbReference>
<keyword evidence="2" id="KW-1133">Transmembrane helix</keyword>
<gene>
    <name evidence="4" type="ordered locus">Acid345_1730</name>
</gene>
<dbReference type="Pfam" id="PF01145">
    <property type="entry name" value="Band_7"/>
    <property type="match status" value="1"/>
</dbReference>
<dbReference type="AlphaFoldDB" id="Q1IQW9"/>
<name>Q1IQW9_KORVE</name>
<dbReference type="CDD" id="cd03401">
    <property type="entry name" value="SPFH_prohibitin"/>
    <property type="match status" value="1"/>
</dbReference>
<dbReference type="HOGENOM" id="CLU_651676_0_0_0"/>
<organism evidence="4 5">
    <name type="scientific">Koribacter versatilis (strain Ellin345)</name>
    <dbReference type="NCBI Taxonomy" id="204669"/>
    <lineage>
        <taxon>Bacteria</taxon>
        <taxon>Pseudomonadati</taxon>
        <taxon>Acidobacteriota</taxon>
        <taxon>Terriglobia</taxon>
        <taxon>Terriglobales</taxon>
        <taxon>Candidatus Korobacteraceae</taxon>
        <taxon>Candidatus Korobacter</taxon>
    </lineage>
</organism>
<reference evidence="4 5" key="1">
    <citation type="journal article" date="2009" name="Appl. Environ. Microbiol.">
        <title>Three genomes from the phylum Acidobacteria provide insight into the lifestyles of these microorganisms in soils.</title>
        <authorList>
            <person name="Ward N.L."/>
            <person name="Challacombe J.F."/>
            <person name="Janssen P.H."/>
            <person name="Henrissat B."/>
            <person name="Coutinho P.M."/>
            <person name="Wu M."/>
            <person name="Xie G."/>
            <person name="Haft D.H."/>
            <person name="Sait M."/>
            <person name="Badger J."/>
            <person name="Barabote R.D."/>
            <person name="Bradley B."/>
            <person name="Brettin T.S."/>
            <person name="Brinkac L.M."/>
            <person name="Bruce D."/>
            <person name="Creasy T."/>
            <person name="Daugherty S.C."/>
            <person name="Davidsen T.M."/>
            <person name="DeBoy R.T."/>
            <person name="Detter J.C."/>
            <person name="Dodson R.J."/>
            <person name="Durkin A.S."/>
            <person name="Ganapathy A."/>
            <person name="Gwinn-Giglio M."/>
            <person name="Han C.S."/>
            <person name="Khouri H."/>
            <person name="Kiss H."/>
            <person name="Kothari S.P."/>
            <person name="Madupu R."/>
            <person name="Nelson K.E."/>
            <person name="Nelson W.C."/>
            <person name="Paulsen I."/>
            <person name="Penn K."/>
            <person name="Ren Q."/>
            <person name="Rosovitz M.J."/>
            <person name="Selengut J.D."/>
            <person name="Shrivastava S."/>
            <person name="Sullivan S.A."/>
            <person name="Tapia R."/>
            <person name="Thompson L.S."/>
            <person name="Watkins K.L."/>
            <person name="Yang Q."/>
            <person name="Yu C."/>
            <person name="Zafar N."/>
            <person name="Zhou L."/>
            <person name="Kuske C.R."/>
        </authorList>
    </citation>
    <scope>NUCLEOTIDE SEQUENCE [LARGE SCALE GENOMIC DNA]</scope>
    <source>
        <strain evidence="4 5">Ellin345</strain>
    </source>
</reference>
<protein>
    <submittedName>
        <fullName evidence="4">SPFH domain, Band 7 family protein</fullName>
    </submittedName>
</protein>
<dbReference type="InterPro" id="IPR036013">
    <property type="entry name" value="Band_7/SPFH_dom_sf"/>
</dbReference>
<keyword evidence="2" id="KW-0812">Transmembrane</keyword>
<dbReference type="EMBL" id="CP000360">
    <property type="protein sequence ID" value="ABF40731.1"/>
    <property type="molecule type" value="Genomic_DNA"/>
</dbReference>
<dbReference type="Gene3D" id="3.30.479.30">
    <property type="entry name" value="Band 7 domain"/>
    <property type="match status" value="1"/>
</dbReference>
<sequence length="437" mass="47654">MLVFKHLLMLSGVALIVVAAAIVAYDFFLKIQFRRAAAGGVPIAKPEPVRWRMTTVFFALAWAPMLIAASIAVVSSGEAGVRVSETSGTLSGTLYPGVHFVTPVLEHVETFDTRDKLFTTGVAEDAKAASGHGKGALTVQAKEGLSLGLAITVRYRLDPKRLDYIQSHLPQPVETELVPPVVASAWREVAPNYTVREMFSAKREEVRQRAAGIITAKLAKDGVIVEEVMLRDIQLPPEYAKGLEDLLLKEQQNDQLSVQTEMQQKQVRISELEAEADKARSVKQAEGAAQVKVLEAKGEADAMQYTLPLKEKQIQQSKLEAEARKESTIKNAEAAAEAKVIDSKAELQRRNMLADAEANRIRVTASADAERLRQEAAVLKQNPLLINKIVAEKLSDKIQVMMVPSDGKFFFANDVMKSFGAPGSASSEEAEPQGGSH</sequence>
<dbReference type="SUPFAM" id="SSF117892">
    <property type="entry name" value="Band 7/SPFH domain"/>
    <property type="match status" value="1"/>
</dbReference>
<evidence type="ECO:0000313" key="4">
    <source>
        <dbReference type="EMBL" id="ABF40731.1"/>
    </source>
</evidence>
<dbReference type="Proteomes" id="UP000002432">
    <property type="component" value="Chromosome"/>
</dbReference>
<dbReference type="STRING" id="204669.Acid345_1730"/>
<dbReference type="InterPro" id="IPR000163">
    <property type="entry name" value="Prohibitin"/>
</dbReference>
<dbReference type="SMART" id="SM00244">
    <property type="entry name" value="PHB"/>
    <property type="match status" value="1"/>
</dbReference>
<dbReference type="KEGG" id="aba:Acid345_1730"/>
<keyword evidence="5" id="KW-1185">Reference proteome</keyword>
<feature type="domain" description="Band 7" evidence="3">
    <location>
        <begin position="69"/>
        <end position="247"/>
    </location>
</feature>
<dbReference type="RefSeq" id="WP_011522533.1">
    <property type="nucleotide sequence ID" value="NC_008009.1"/>
</dbReference>
<evidence type="ECO:0000313" key="5">
    <source>
        <dbReference type="Proteomes" id="UP000002432"/>
    </source>
</evidence>
<dbReference type="GO" id="GO:0016020">
    <property type="term" value="C:membrane"/>
    <property type="evidence" value="ECO:0007669"/>
    <property type="project" value="UniProtKB-SubCell"/>
</dbReference>
<evidence type="ECO:0000259" key="3">
    <source>
        <dbReference type="SMART" id="SM00244"/>
    </source>
</evidence>
<proteinExistence type="predicted"/>
<comment type="subcellular location">
    <subcellularLocation>
        <location evidence="1">Membrane</location>
        <topology evidence="1">Single-pass membrane protein</topology>
    </subcellularLocation>
</comment>
<feature type="transmembrane region" description="Helical" evidence="2">
    <location>
        <begin position="6"/>
        <end position="28"/>
    </location>
</feature>
<dbReference type="eggNOG" id="COG0330">
    <property type="taxonomic scope" value="Bacteria"/>
</dbReference>
<dbReference type="InterPro" id="IPR001107">
    <property type="entry name" value="Band_7"/>
</dbReference>
<accession>Q1IQW9</accession>
<evidence type="ECO:0000256" key="2">
    <source>
        <dbReference type="SAM" id="Phobius"/>
    </source>
</evidence>
<evidence type="ECO:0000256" key="1">
    <source>
        <dbReference type="ARBA" id="ARBA00004167"/>
    </source>
</evidence>
<dbReference type="EnsemblBacteria" id="ABF40731">
    <property type="protein sequence ID" value="ABF40731"/>
    <property type="gene ID" value="Acid345_1730"/>
</dbReference>
<keyword evidence="2" id="KW-0472">Membrane</keyword>
<dbReference type="OrthoDB" id="108248at2"/>
<dbReference type="PANTHER" id="PTHR42911">
    <property type="entry name" value="MODULATOR OF FTSH PROTEASE HFLC"/>
    <property type="match status" value="1"/>
</dbReference>